<gene>
    <name evidence="1" type="ORF">HS99_0009205</name>
</gene>
<evidence type="ECO:0000313" key="2">
    <source>
        <dbReference type="Proteomes" id="UP000037395"/>
    </source>
</evidence>
<accession>A0A1E7N1S9</accession>
<dbReference type="KEGG" id="kau:B6264_26575"/>
<dbReference type="AlphaFoldDB" id="A0A1E7N1S9"/>
<reference evidence="1" key="1">
    <citation type="submission" date="2016-08" db="EMBL/GenBank/DDBJ databases">
        <title>Sequencing, Assembly and Comparative Genomics of S. aureofaciens ATCC 10762.</title>
        <authorList>
            <person name="Gradnigo J.S."/>
            <person name="Johnson N."/>
            <person name="Somerville G.A."/>
        </authorList>
    </citation>
    <scope>NUCLEOTIDE SEQUENCE [LARGE SCALE GENOMIC DNA]</scope>
    <source>
        <strain evidence="1">ATCC 10762</strain>
    </source>
</reference>
<name>A0A1E7N1S9_KITAU</name>
<evidence type="ECO:0000313" key="1">
    <source>
        <dbReference type="EMBL" id="OEV34660.1"/>
    </source>
</evidence>
<protein>
    <submittedName>
        <fullName evidence="1">Uncharacterized protein</fullName>
    </submittedName>
</protein>
<dbReference type="EMBL" id="JPRF03000043">
    <property type="protein sequence ID" value="OEV34660.1"/>
    <property type="molecule type" value="Genomic_DNA"/>
</dbReference>
<comment type="caution">
    <text evidence="1">The sequence shown here is derived from an EMBL/GenBank/DDBJ whole genome shotgun (WGS) entry which is preliminary data.</text>
</comment>
<proteinExistence type="predicted"/>
<dbReference type="Proteomes" id="UP000037395">
    <property type="component" value="Unassembled WGS sequence"/>
</dbReference>
<keyword evidence="2" id="KW-1185">Reference proteome</keyword>
<sequence>MISFLTRSMVETLSSPLHATYASSPSWLTATPKGMDSPVTVCTTVCVAVSMTSSLLPPYSVT</sequence>
<organism evidence="1 2">
    <name type="scientific">Kitasatospora aureofaciens</name>
    <name type="common">Streptomyces aureofaciens</name>
    <dbReference type="NCBI Taxonomy" id="1894"/>
    <lineage>
        <taxon>Bacteria</taxon>
        <taxon>Bacillati</taxon>
        <taxon>Actinomycetota</taxon>
        <taxon>Actinomycetes</taxon>
        <taxon>Kitasatosporales</taxon>
        <taxon>Streptomycetaceae</taxon>
        <taxon>Kitasatospora</taxon>
    </lineage>
</organism>